<dbReference type="GO" id="GO:0005829">
    <property type="term" value="C:cytosol"/>
    <property type="evidence" value="ECO:0007669"/>
    <property type="project" value="TreeGrafter"/>
</dbReference>
<evidence type="ECO:0000256" key="2">
    <source>
        <dbReference type="ARBA" id="ARBA00022801"/>
    </source>
</evidence>
<dbReference type="SUPFAM" id="SSF54637">
    <property type="entry name" value="Thioesterase/thiol ester dehydrase-isomerase"/>
    <property type="match status" value="1"/>
</dbReference>
<dbReference type="KEGG" id="dol:Dole_1458"/>
<reference evidence="5 6" key="1">
    <citation type="submission" date="2007-10" db="EMBL/GenBank/DDBJ databases">
        <title>Complete sequence of Desulfococcus oleovorans Hxd3.</title>
        <authorList>
            <consortium name="US DOE Joint Genome Institute"/>
            <person name="Copeland A."/>
            <person name="Lucas S."/>
            <person name="Lapidus A."/>
            <person name="Barry K."/>
            <person name="Glavina del Rio T."/>
            <person name="Dalin E."/>
            <person name="Tice H."/>
            <person name="Pitluck S."/>
            <person name="Kiss H."/>
            <person name="Brettin T."/>
            <person name="Bruce D."/>
            <person name="Detter J.C."/>
            <person name="Han C."/>
            <person name="Schmutz J."/>
            <person name="Larimer F."/>
            <person name="Land M."/>
            <person name="Hauser L."/>
            <person name="Kyrpides N."/>
            <person name="Kim E."/>
            <person name="Wawrik B."/>
            <person name="Richardson P."/>
        </authorList>
    </citation>
    <scope>NUCLEOTIDE SEQUENCE [LARGE SCALE GENOMIC DNA]</scope>
    <source>
        <strain evidence="6">DSM 6200 / JCM 39069 / Hxd3</strain>
    </source>
</reference>
<proteinExistence type="inferred from homology"/>
<feature type="domain" description="HotDog ACOT-type" evidence="4">
    <location>
        <begin position="7"/>
        <end position="119"/>
    </location>
</feature>
<gene>
    <name evidence="5" type="ordered locus">Dole_1458</name>
</gene>
<organism evidence="5 6">
    <name type="scientific">Desulfosudis oleivorans (strain DSM 6200 / JCM 39069 / Hxd3)</name>
    <name type="common">Desulfococcus oleovorans</name>
    <dbReference type="NCBI Taxonomy" id="96561"/>
    <lineage>
        <taxon>Bacteria</taxon>
        <taxon>Pseudomonadati</taxon>
        <taxon>Thermodesulfobacteriota</taxon>
        <taxon>Desulfobacteria</taxon>
        <taxon>Desulfobacterales</taxon>
        <taxon>Desulfosudaceae</taxon>
        <taxon>Desulfosudis</taxon>
    </lineage>
</organism>
<dbReference type="HOGENOM" id="CLU_050164_3_2_7"/>
<dbReference type="RefSeq" id="WP_012174878.1">
    <property type="nucleotide sequence ID" value="NC_009943.1"/>
</dbReference>
<evidence type="ECO:0000256" key="1">
    <source>
        <dbReference type="ARBA" id="ARBA00010458"/>
    </source>
</evidence>
<dbReference type="eggNOG" id="COG1607">
    <property type="taxonomic scope" value="Bacteria"/>
</dbReference>
<dbReference type="STRING" id="96561.Dole_1458"/>
<dbReference type="InterPro" id="IPR033120">
    <property type="entry name" value="HOTDOG_ACOT"/>
</dbReference>
<accession>A8ZZA9</accession>
<dbReference type="PANTHER" id="PTHR11049">
    <property type="entry name" value="ACYL COENZYME A THIOESTER HYDROLASE"/>
    <property type="match status" value="1"/>
</dbReference>
<dbReference type="Proteomes" id="UP000008561">
    <property type="component" value="Chromosome"/>
</dbReference>
<name>A8ZZA9_DESOH</name>
<dbReference type="OrthoDB" id="9809430at2"/>
<dbReference type="InterPro" id="IPR040170">
    <property type="entry name" value="Cytosol_ACT"/>
</dbReference>
<keyword evidence="6" id="KW-1185">Reference proteome</keyword>
<evidence type="ECO:0000313" key="6">
    <source>
        <dbReference type="Proteomes" id="UP000008561"/>
    </source>
</evidence>
<evidence type="ECO:0000256" key="3">
    <source>
        <dbReference type="PROSITE-ProRule" id="PRU01106"/>
    </source>
</evidence>
<dbReference type="GO" id="GO:0052816">
    <property type="term" value="F:long-chain fatty acyl-CoA hydrolase activity"/>
    <property type="evidence" value="ECO:0007669"/>
    <property type="project" value="TreeGrafter"/>
</dbReference>
<dbReference type="AlphaFoldDB" id="A8ZZA9"/>
<dbReference type="Pfam" id="PF03061">
    <property type="entry name" value="4HBT"/>
    <property type="match status" value="1"/>
</dbReference>
<protein>
    <submittedName>
        <fullName evidence="5">Thioesterase superfamily protein</fullName>
    </submittedName>
</protein>
<dbReference type="CDD" id="cd03442">
    <property type="entry name" value="BFIT_BACH"/>
    <property type="match status" value="1"/>
</dbReference>
<dbReference type="EMBL" id="CP000859">
    <property type="protein sequence ID" value="ABW67262.1"/>
    <property type="molecule type" value="Genomic_DNA"/>
</dbReference>
<dbReference type="InterPro" id="IPR029069">
    <property type="entry name" value="HotDog_dom_sf"/>
</dbReference>
<dbReference type="GO" id="GO:0006637">
    <property type="term" value="P:acyl-CoA metabolic process"/>
    <property type="evidence" value="ECO:0007669"/>
    <property type="project" value="TreeGrafter"/>
</dbReference>
<evidence type="ECO:0000259" key="4">
    <source>
        <dbReference type="PROSITE" id="PS51770"/>
    </source>
</evidence>
<dbReference type="InterPro" id="IPR006683">
    <property type="entry name" value="Thioestr_dom"/>
</dbReference>
<evidence type="ECO:0000313" key="5">
    <source>
        <dbReference type="EMBL" id="ABW67262.1"/>
    </source>
</evidence>
<keyword evidence="2 3" id="KW-0378">Hydrolase</keyword>
<comment type="similarity">
    <text evidence="1">Belongs to the acyl coenzyme A hydrolase family.</text>
</comment>
<dbReference type="PROSITE" id="PS51770">
    <property type="entry name" value="HOTDOG_ACOT"/>
    <property type="match status" value="1"/>
</dbReference>
<dbReference type="Gene3D" id="3.10.129.10">
    <property type="entry name" value="Hotdog Thioesterase"/>
    <property type="match status" value="1"/>
</dbReference>
<dbReference type="PANTHER" id="PTHR11049:SF16">
    <property type="entry name" value="PROTEIN VDLD"/>
    <property type="match status" value="1"/>
</dbReference>
<sequence length="170" mass="18406">MNGKTVRQTHCTMASVMEPADANPAGLVHGGVVMKLIDNAAGVVAVRHSQTVCVTASIDRLDFHNPVFIGNLLVVKAGLNLVGKSSMEVGVRVECEDVLTGKVTHTASAYLTFVALGPDFKPVTEPLPSLVLETDDEKRRNREALRRREVRLAEKTREKACQTNAGQCEI</sequence>